<dbReference type="EMBL" id="CP107020">
    <property type="protein sequence ID" value="UYG17801.1"/>
    <property type="molecule type" value="Genomic_DNA"/>
</dbReference>
<dbReference type="Gene3D" id="3.40.50.1820">
    <property type="entry name" value="alpha/beta hydrolase"/>
    <property type="match status" value="1"/>
</dbReference>
<comment type="similarity">
    <text evidence="1">Belongs to the peptidase S33 family.</text>
</comment>
<protein>
    <submittedName>
        <fullName evidence="4">Alpha/beta hydrolase</fullName>
    </submittedName>
</protein>
<dbReference type="InterPro" id="IPR051601">
    <property type="entry name" value="Serine_prot/Carboxylest_S33"/>
</dbReference>
<keyword evidence="5" id="KW-1185">Reference proteome</keyword>
<evidence type="ECO:0000313" key="4">
    <source>
        <dbReference type="EMBL" id="UYG17801.1"/>
    </source>
</evidence>
<dbReference type="PANTHER" id="PTHR43248:SF2">
    <property type="entry name" value="PROLYL AMINOPEPTIDASE"/>
    <property type="match status" value="1"/>
</dbReference>
<evidence type="ECO:0000256" key="1">
    <source>
        <dbReference type="ARBA" id="ARBA00010088"/>
    </source>
</evidence>
<organism evidence="4 5">
    <name type="scientific">Brachybacterium huguangmaarense</name>
    <dbReference type="NCBI Taxonomy" id="1652028"/>
    <lineage>
        <taxon>Bacteria</taxon>
        <taxon>Bacillati</taxon>
        <taxon>Actinomycetota</taxon>
        <taxon>Actinomycetes</taxon>
        <taxon>Micrococcales</taxon>
        <taxon>Dermabacteraceae</taxon>
        <taxon>Brachybacterium</taxon>
    </lineage>
</organism>
<dbReference type="SUPFAM" id="SSF53474">
    <property type="entry name" value="alpha/beta-Hydrolases"/>
    <property type="match status" value="1"/>
</dbReference>
<dbReference type="InterPro" id="IPR029058">
    <property type="entry name" value="AB_hydrolase_fold"/>
</dbReference>
<name>A0ABY6G4T2_9MICO</name>
<keyword evidence="2 4" id="KW-0378">Hydrolase</keyword>
<feature type="domain" description="AB hydrolase-1" evidence="3">
    <location>
        <begin position="51"/>
        <end position="229"/>
    </location>
</feature>
<dbReference type="Proteomes" id="UP001164305">
    <property type="component" value="Chromosome"/>
</dbReference>
<proteinExistence type="inferred from homology"/>
<gene>
    <name evidence="4" type="ORF">BRM3_05105</name>
</gene>
<evidence type="ECO:0000256" key="2">
    <source>
        <dbReference type="ARBA" id="ARBA00022801"/>
    </source>
</evidence>
<dbReference type="Pfam" id="PF00561">
    <property type="entry name" value="Abhydrolase_1"/>
    <property type="match status" value="1"/>
</dbReference>
<reference evidence="4" key="1">
    <citation type="submission" date="2022-10" db="EMBL/GenBank/DDBJ databases">
        <title>Whole-Genome Sequencing of Brachybacterium huguangmaarense BRM-3, Isolated from Betula schmidtii.</title>
        <authorList>
            <person name="Haam D."/>
        </authorList>
    </citation>
    <scope>NUCLEOTIDE SEQUENCE</scope>
    <source>
        <strain evidence="4">BRM-3</strain>
    </source>
</reference>
<evidence type="ECO:0000259" key="3">
    <source>
        <dbReference type="Pfam" id="PF00561"/>
    </source>
</evidence>
<accession>A0ABY6G4T2</accession>
<dbReference type="PRINTS" id="PR00793">
    <property type="entry name" value="PROAMNOPTASE"/>
</dbReference>
<evidence type="ECO:0000313" key="5">
    <source>
        <dbReference type="Proteomes" id="UP001164305"/>
    </source>
</evidence>
<dbReference type="GO" id="GO:0016787">
    <property type="term" value="F:hydrolase activity"/>
    <property type="evidence" value="ECO:0007669"/>
    <property type="project" value="UniProtKB-KW"/>
</dbReference>
<sequence length="438" mass="48196">MTPRESVQTLPGLTLRDLTLDVPLDRSDPARGTIEVFARVVTARGGEERPYLVFLQGGPGSEAPRPTLDPVSPPWLERALADYQVVMLDQRGTGRSTPVGLDTPLPEAFTPGDVARAGSPRTLGEASAAQRAEYLTHLRADEIVEDCEAVREALGAERWSTLGQSFGGFCTLRYLSVHADSLRETYLTGGLSAVGRHVDDVYAATWEIMIAKSEGYYRRFPGDRERMRELMARARDGEILLPTGDPVSVDRLRTLGHRLGASGGPEQLHYLLELDHRGPAFRHDLAAALPFAGRNPLYAVFHESSYADGGVTNWSADRTMPERVHEDVTLLGGEHLHRSLFREDPELRPWAETADLLAQHEWNTLYDADALRASDVPGAAAVYAVDAYVPLEFSLETAALLPRLHPWITSQYEHNGLRADGAHVMDRLIGLATGRLAL</sequence>
<dbReference type="InterPro" id="IPR002410">
    <property type="entry name" value="Peptidase_S33"/>
</dbReference>
<dbReference type="InterPro" id="IPR000073">
    <property type="entry name" value="AB_hydrolase_1"/>
</dbReference>
<dbReference type="RefSeq" id="WP_263595009.1">
    <property type="nucleotide sequence ID" value="NZ_CP107020.1"/>
</dbReference>
<dbReference type="PANTHER" id="PTHR43248">
    <property type="entry name" value="2-SUCCINYL-6-HYDROXY-2,4-CYCLOHEXADIENE-1-CARBOXYLATE SYNTHASE"/>
    <property type="match status" value="1"/>
</dbReference>